<proteinExistence type="predicted"/>
<accession>A0ABN9MFQ9</accession>
<feature type="transmembrane region" description="Helical" evidence="2">
    <location>
        <begin position="18"/>
        <end position="40"/>
    </location>
</feature>
<dbReference type="EMBL" id="CAUEEQ010067749">
    <property type="protein sequence ID" value="CAJ0965488.1"/>
    <property type="molecule type" value="Genomic_DNA"/>
</dbReference>
<organism evidence="3 4">
    <name type="scientific">Ranitomeya imitator</name>
    <name type="common">mimic poison frog</name>
    <dbReference type="NCBI Taxonomy" id="111125"/>
    <lineage>
        <taxon>Eukaryota</taxon>
        <taxon>Metazoa</taxon>
        <taxon>Chordata</taxon>
        <taxon>Craniata</taxon>
        <taxon>Vertebrata</taxon>
        <taxon>Euteleostomi</taxon>
        <taxon>Amphibia</taxon>
        <taxon>Batrachia</taxon>
        <taxon>Anura</taxon>
        <taxon>Neobatrachia</taxon>
        <taxon>Hyloidea</taxon>
        <taxon>Dendrobatidae</taxon>
        <taxon>Dendrobatinae</taxon>
        <taxon>Ranitomeya</taxon>
    </lineage>
</organism>
<keyword evidence="4" id="KW-1185">Reference proteome</keyword>
<gene>
    <name evidence="3" type="ORF">RIMI_LOCUS20337822</name>
</gene>
<evidence type="ECO:0000256" key="2">
    <source>
        <dbReference type="SAM" id="Phobius"/>
    </source>
</evidence>
<feature type="region of interest" description="Disordered" evidence="1">
    <location>
        <begin position="128"/>
        <end position="164"/>
    </location>
</feature>
<evidence type="ECO:0000313" key="4">
    <source>
        <dbReference type="Proteomes" id="UP001176940"/>
    </source>
</evidence>
<keyword evidence="2" id="KW-1133">Transmembrane helix</keyword>
<feature type="compositionally biased region" description="Low complexity" evidence="1">
    <location>
        <begin position="154"/>
        <end position="164"/>
    </location>
</feature>
<name>A0ABN9MFQ9_9NEOB</name>
<evidence type="ECO:0000256" key="1">
    <source>
        <dbReference type="SAM" id="MobiDB-lite"/>
    </source>
</evidence>
<evidence type="ECO:0000313" key="3">
    <source>
        <dbReference type="EMBL" id="CAJ0965488.1"/>
    </source>
</evidence>
<dbReference type="Proteomes" id="UP001176940">
    <property type="component" value="Unassembled WGS sequence"/>
</dbReference>
<protein>
    <submittedName>
        <fullName evidence="3">Uncharacterized protein</fullName>
    </submittedName>
</protein>
<sequence>MASALSPLYVMVSALSPLYVMVSALSPLYVMVSALSPLYVMVSALSPLEQTGTMGILSEPATGAGTSHHTAQLPALGSPVAWLERTMRRMGLEVYTQSFVRILPFLDESTERYVVKGNNVHDILRPPRRQYRVPGAQRPLQRGPEQQPGGGASGADLLLLSGAK</sequence>
<keyword evidence="2" id="KW-0472">Membrane</keyword>
<comment type="caution">
    <text evidence="3">The sequence shown here is derived from an EMBL/GenBank/DDBJ whole genome shotgun (WGS) entry which is preliminary data.</text>
</comment>
<keyword evidence="2" id="KW-0812">Transmembrane</keyword>
<reference evidence="3" key="1">
    <citation type="submission" date="2023-07" db="EMBL/GenBank/DDBJ databases">
        <authorList>
            <person name="Stuckert A."/>
        </authorList>
    </citation>
    <scope>NUCLEOTIDE SEQUENCE</scope>
</reference>